<dbReference type="EMBL" id="LR862137">
    <property type="protein sequence ID" value="CAD1844622.1"/>
    <property type="molecule type" value="Genomic_DNA"/>
</dbReference>
<dbReference type="AlphaFoldDB" id="A0A6V7QN17"/>
<reference evidence="1" key="1">
    <citation type="submission" date="2020-07" db="EMBL/GenBank/DDBJ databases">
        <authorList>
            <person name="Lin J."/>
        </authorList>
    </citation>
    <scope>NUCLEOTIDE SEQUENCE</scope>
</reference>
<gene>
    <name evidence="1" type="ORF">CB5_LOCUS27833</name>
</gene>
<protein>
    <submittedName>
        <fullName evidence="1">Uncharacterized protein</fullName>
    </submittedName>
</protein>
<sequence length="110" mass="12307">MLNLDALDLVIDSASISFSVAPSPVSFFRPVDVELEDDGDRLNIVFVNLEPYLSNCSAVMIEAAEAGRTWQWHSSWRRKQRGAFLSGINLLSRVQEDMGMVQFATVEATR</sequence>
<name>A0A6V7QN17_ANACO</name>
<evidence type="ECO:0000313" key="1">
    <source>
        <dbReference type="EMBL" id="CAD1844622.1"/>
    </source>
</evidence>
<proteinExistence type="predicted"/>
<accession>A0A6V7QN17</accession>
<organism evidence="1">
    <name type="scientific">Ananas comosus var. bracteatus</name>
    <name type="common">red pineapple</name>
    <dbReference type="NCBI Taxonomy" id="296719"/>
    <lineage>
        <taxon>Eukaryota</taxon>
        <taxon>Viridiplantae</taxon>
        <taxon>Streptophyta</taxon>
        <taxon>Embryophyta</taxon>
        <taxon>Tracheophyta</taxon>
        <taxon>Spermatophyta</taxon>
        <taxon>Magnoliopsida</taxon>
        <taxon>Liliopsida</taxon>
        <taxon>Poales</taxon>
        <taxon>Bromeliaceae</taxon>
        <taxon>Bromelioideae</taxon>
        <taxon>Ananas</taxon>
    </lineage>
</organism>